<evidence type="ECO:0000256" key="1">
    <source>
        <dbReference type="ARBA" id="ARBA00004162"/>
    </source>
</evidence>
<keyword evidence="5 7" id="KW-0472">Membrane</keyword>
<feature type="domain" description="Phage shock protein PspC N-terminal" evidence="8">
    <location>
        <begin position="142"/>
        <end position="215"/>
    </location>
</feature>
<dbReference type="Proteomes" id="UP000219452">
    <property type="component" value="Unassembled WGS sequence"/>
</dbReference>
<evidence type="ECO:0000256" key="2">
    <source>
        <dbReference type="ARBA" id="ARBA00022475"/>
    </source>
</evidence>
<evidence type="ECO:0000256" key="6">
    <source>
        <dbReference type="SAM" id="MobiDB-lite"/>
    </source>
</evidence>
<dbReference type="OrthoDB" id="5772680at2"/>
<feature type="region of interest" description="Disordered" evidence="6">
    <location>
        <begin position="99"/>
        <end position="134"/>
    </location>
</feature>
<feature type="transmembrane region" description="Helical" evidence="7">
    <location>
        <begin position="258"/>
        <end position="281"/>
    </location>
</feature>
<evidence type="ECO:0000259" key="10">
    <source>
        <dbReference type="Pfam" id="PF22571"/>
    </source>
</evidence>
<dbReference type="Pfam" id="PF22571">
    <property type="entry name" value="LiaI-LiaF-TM_PspC"/>
    <property type="match status" value="1"/>
</dbReference>
<feature type="domain" description="PspC-related transmembrane region" evidence="10">
    <location>
        <begin position="327"/>
        <end position="469"/>
    </location>
</feature>
<gene>
    <name evidence="12" type="ORF">SAMN06269250_6119</name>
</gene>
<keyword evidence="2" id="KW-1003">Cell membrane</keyword>
<feature type="compositionally biased region" description="Polar residues" evidence="6">
    <location>
        <begin position="840"/>
        <end position="850"/>
    </location>
</feature>
<dbReference type="InterPro" id="IPR054319">
    <property type="entry name" value="PspC-rel_ToastRack"/>
</dbReference>
<sequence length="850" mass="92474">MKKTISINISGVIFHIEEDGYDKLKNYLTTVQQYFSTYEDSQEIVTDIENRIAEKLLAKLKAADKQVVSLEDVNELVAAMGTVADFEAVEEEEVLVTNGGRHSAAGVGKGTAGRGPGAQTGNPNPASGSYSSQPASAYVAPRRLVRDLRRKTLGGVCAGLAHYFNMDVVWIRLIFVGLFVGLPALSGASNGPDGFFGGLSGFTFIIYVAMWIALPGVMTIEDDKTVKKFFRNPEDKVLGGVASGIAAYFGVDTGIIRLLFVLGIVFFGVGFLLYIVLWMIAPQANTLTEKMEMQGQPITLSNIEQSIKQNLNINETPDRESTLTRVLLFPFRAIATIIGGLGSALGPLLNGVVSLIRVFAGVMMLILGFSFMIVCLALLGAAIGLWSGTHFGPGTDLPIELFRSDVTVPMVFSAFAAGIIPAFGLAILGVMLITTRSVLSGRTALTLAGVWLLSLVILAGTATPLISSFQRHGTVEETKVLNVPAAIPTFAMNQVENDDSFRPSIDLKGYEGTTLNLIQYFRAQGTTRAEAQANARQIKYVYSIKDSTVRFDETMELAPKARFRAQDLDMDLMIPYEKPFRMTRDFARFIRNEFGEKEIDRMGESIWKFTKAEGLVCINFPREKNRDDNDEDNDVTDLTDDVQSAVASELGDDFDRVSDHTRQFNVTNFSKVNVAGAFVVRFRKGDVYKVVADGREDDMSDMDVRVNGSTLEVKIDRRGGLFDWSNRKRVGLTITVPGIDELTLSGASKASLAGFGNYKDLKIDMSGACRTVFDGTADRMNIQLSGASNAVLRGHINQLEADLTGASKIEATDLDVDKAEVDASGASHANFGHVNKMDSETSGASKVTRQ</sequence>
<feature type="domain" description="PspC-related ToastRack" evidence="11">
    <location>
        <begin position="517"/>
        <end position="621"/>
    </location>
</feature>
<dbReference type="EMBL" id="OCNH01000008">
    <property type="protein sequence ID" value="SOD98505.1"/>
    <property type="molecule type" value="Genomic_DNA"/>
</dbReference>
<evidence type="ECO:0000259" key="8">
    <source>
        <dbReference type="Pfam" id="PF04024"/>
    </source>
</evidence>
<evidence type="ECO:0000256" key="4">
    <source>
        <dbReference type="ARBA" id="ARBA00022989"/>
    </source>
</evidence>
<name>A0A286GSI4_9BACT</name>
<feature type="domain" description="Putative auto-transporter adhesin head GIN" evidence="9">
    <location>
        <begin position="668"/>
        <end position="848"/>
    </location>
</feature>
<feature type="transmembrane region" description="Helical" evidence="7">
    <location>
        <begin position="169"/>
        <end position="188"/>
    </location>
</feature>
<feature type="transmembrane region" description="Helical" evidence="7">
    <location>
        <begin position="327"/>
        <end position="346"/>
    </location>
</feature>
<feature type="transmembrane region" description="Helical" evidence="7">
    <location>
        <begin position="406"/>
        <end position="433"/>
    </location>
</feature>
<dbReference type="PANTHER" id="PTHR33885">
    <property type="entry name" value="PHAGE SHOCK PROTEIN C"/>
    <property type="match status" value="1"/>
</dbReference>
<dbReference type="InterPro" id="IPR007168">
    <property type="entry name" value="Phageshock_PspC_N"/>
</dbReference>
<organism evidence="12 13">
    <name type="scientific">Spirosoma fluviale</name>
    <dbReference type="NCBI Taxonomy" id="1597977"/>
    <lineage>
        <taxon>Bacteria</taxon>
        <taxon>Pseudomonadati</taxon>
        <taxon>Bacteroidota</taxon>
        <taxon>Cytophagia</taxon>
        <taxon>Cytophagales</taxon>
        <taxon>Cytophagaceae</taxon>
        <taxon>Spirosoma</taxon>
    </lineage>
</organism>
<dbReference type="Pfam" id="PF22744">
    <property type="entry name" value="Toast-rack_PspC-Cterm"/>
    <property type="match status" value="1"/>
</dbReference>
<dbReference type="RefSeq" id="WP_097131334.1">
    <property type="nucleotide sequence ID" value="NZ_OCNH01000008.1"/>
</dbReference>
<evidence type="ECO:0000256" key="7">
    <source>
        <dbReference type="SAM" id="Phobius"/>
    </source>
</evidence>
<keyword evidence="13" id="KW-1185">Reference proteome</keyword>
<dbReference type="AlphaFoldDB" id="A0A286GSI4"/>
<feature type="transmembrane region" description="Helical" evidence="7">
    <location>
        <begin position="445"/>
        <end position="466"/>
    </location>
</feature>
<evidence type="ECO:0000256" key="3">
    <source>
        <dbReference type="ARBA" id="ARBA00022692"/>
    </source>
</evidence>
<feature type="region of interest" description="Disordered" evidence="6">
    <location>
        <begin position="827"/>
        <end position="850"/>
    </location>
</feature>
<evidence type="ECO:0000256" key="5">
    <source>
        <dbReference type="ARBA" id="ARBA00023136"/>
    </source>
</evidence>
<dbReference type="GO" id="GO:0005886">
    <property type="term" value="C:plasma membrane"/>
    <property type="evidence" value="ECO:0007669"/>
    <property type="project" value="UniProtKB-SubCell"/>
</dbReference>
<feature type="compositionally biased region" description="Gly residues" evidence="6">
    <location>
        <begin position="107"/>
        <end position="118"/>
    </location>
</feature>
<keyword evidence="3 7" id="KW-0812">Transmembrane</keyword>
<dbReference type="InterPro" id="IPR054321">
    <property type="entry name" value="PspC-rel_TM"/>
</dbReference>
<accession>A0A286GSI4</accession>
<dbReference type="Pfam" id="PF04024">
    <property type="entry name" value="PspC"/>
    <property type="match status" value="2"/>
</dbReference>
<protein>
    <submittedName>
        <fullName evidence="12">Phage shock protein C (PspC) family protein</fullName>
    </submittedName>
</protein>
<evidence type="ECO:0000313" key="13">
    <source>
        <dbReference type="Proteomes" id="UP000219452"/>
    </source>
</evidence>
<keyword evidence="4 7" id="KW-1133">Transmembrane helix</keyword>
<evidence type="ECO:0000259" key="11">
    <source>
        <dbReference type="Pfam" id="PF22744"/>
    </source>
</evidence>
<reference evidence="13" key="1">
    <citation type="submission" date="2017-09" db="EMBL/GenBank/DDBJ databases">
        <authorList>
            <person name="Varghese N."/>
            <person name="Submissions S."/>
        </authorList>
    </citation>
    <scope>NUCLEOTIDE SEQUENCE [LARGE SCALE GENOMIC DNA]</scope>
    <source>
        <strain evidence="13">DSM 29961</strain>
    </source>
</reference>
<feature type="transmembrane region" description="Helical" evidence="7">
    <location>
        <begin position="194"/>
        <end position="214"/>
    </location>
</feature>
<comment type="subcellular location">
    <subcellularLocation>
        <location evidence="1">Cell membrane</location>
        <topology evidence="1">Single-pass membrane protein</topology>
    </subcellularLocation>
</comment>
<dbReference type="PANTHER" id="PTHR33885:SF3">
    <property type="entry name" value="PHAGE SHOCK PROTEIN C"/>
    <property type="match status" value="1"/>
</dbReference>
<evidence type="ECO:0000313" key="12">
    <source>
        <dbReference type="EMBL" id="SOD98505.1"/>
    </source>
</evidence>
<dbReference type="InterPro" id="IPR052027">
    <property type="entry name" value="PspC"/>
</dbReference>
<dbReference type="Pfam" id="PF10988">
    <property type="entry name" value="DUF2807"/>
    <property type="match status" value="1"/>
</dbReference>
<dbReference type="InterPro" id="IPR021255">
    <property type="entry name" value="DUF2807"/>
</dbReference>
<feature type="transmembrane region" description="Helical" evidence="7">
    <location>
        <begin position="358"/>
        <end position="386"/>
    </location>
</feature>
<dbReference type="Gene3D" id="2.160.20.120">
    <property type="match status" value="1"/>
</dbReference>
<feature type="domain" description="Phage shock protein PspC N-terminal" evidence="8">
    <location>
        <begin position="227"/>
        <end position="284"/>
    </location>
</feature>
<proteinExistence type="predicted"/>
<feature type="compositionally biased region" description="Polar residues" evidence="6">
    <location>
        <begin position="119"/>
        <end position="134"/>
    </location>
</feature>
<evidence type="ECO:0000259" key="9">
    <source>
        <dbReference type="Pfam" id="PF10988"/>
    </source>
</evidence>